<keyword evidence="6" id="KW-0963">Cytoplasm</keyword>
<evidence type="ECO:0000256" key="10">
    <source>
        <dbReference type="ARBA" id="ARBA00023288"/>
    </source>
</evidence>
<sequence length="210" mass="23144">MRKTEPRGPSEFQLQSIGKVSGNTSAYLIISSRGSPLSLKIRAEDASPRLGESRPGTNMDAAAELRMMLAQIMHPNIAFPPSNPPNAPKLALKFHPDKNPENPEAADKFKEINNAHAILNDPTKRNIYDKYGSLGLYVAEHRGWGRPHNAAAVSHRDHAAHGGRPSLLPHRHRLQLTPAPPTTPPTPPRSCLLHLSQKKRAAAMLFPERR</sequence>
<proteinExistence type="predicted"/>
<dbReference type="InterPro" id="IPR036869">
    <property type="entry name" value="J_dom_sf"/>
</dbReference>
<accession>A0A7J5ZHI7</accession>
<organism evidence="17 18">
    <name type="scientific">Dissostichus mawsoni</name>
    <name type="common">Antarctic cod</name>
    <dbReference type="NCBI Taxonomy" id="36200"/>
    <lineage>
        <taxon>Eukaryota</taxon>
        <taxon>Metazoa</taxon>
        <taxon>Chordata</taxon>
        <taxon>Craniata</taxon>
        <taxon>Vertebrata</taxon>
        <taxon>Euteleostomi</taxon>
        <taxon>Actinopterygii</taxon>
        <taxon>Neopterygii</taxon>
        <taxon>Teleostei</taxon>
        <taxon>Neoteleostei</taxon>
        <taxon>Acanthomorphata</taxon>
        <taxon>Eupercaria</taxon>
        <taxon>Perciformes</taxon>
        <taxon>Notothenioidei</taxon>
        <taxon>Nototheniidae</taxon>
        <taxon>Dissostichus</taxon>
    </lineage>
</organism>
<dbReference type="GO" id="GO:0042470">
    <property type="term" value="C:melanosome"/>
    <property type="evidence" value="ECO:0007669"/>
    <property type="project" value="UniProtKB-SubCell"/>
</dbReference>
<dbReference type="GO" id="GO:0005886">
    <property type="term" value="C:plasma membrane"/>
    <property type="evidence" value="ECO:0007669"/>
    <property type="project" value="UniProtKB-SubCell"/>
</dbReference>
<dbReference type="InterPro" id="IPR018253">
    <property type="entry name" value="DnaJ_domain_CS"/>
</dbReference>
<keyword evidence="8" id="KW-0564">Palmitate</keyword>
<dbReference type="OrthoDB" id="445556at2759"/>
<dbReference type="GO" id="GO:0098793">
    <property type="term" value="C:presynapse"/>
    <property type="evidence" value="ECO:0007669"/>
    <property type="project" value="TreeGrafter"/>
</dbReference>
<evidence type="ECO:0000256" key="13">
    <source>
        <dbReference type="ARBA" id="ARBA00039411"/>
    </source>
</evidence>
<dbReference type="InterPro" id="IPR051434">
    <property type="entry name" value="DnaJ_C_subfamily_member5"/>
</dbReference>
<evidence type="ECO:0000256" key="4">
    <source>
        <dbReference type="ARBA" id="ARBA00004635"/>
    </source>
</evidence>
<dbReference type="PRINTS" id="PR00625">
    <property type="entry name" value="JDOMAIN"/>
</dbReference>
<reference evidence="17 18" key="1">
    <citation type="submission" date="2020-03" db="EMBL/GenBank/DDBJ databases">
        <title>Dissostichus mawsoni Genome sequencing and assembly.</title>
        <authorList>
            <person name="Park H."/>
        </authorList>
    </citation>
    <scope>NUCLEOTIDE SEQUENCE [LARGE SCALE GENOMIC DNA]</scope>
    <source>
        <strain evidence="17">DM0001</strain>
        <tissue evidence="17">Muscle</tissue>
    </source>
</reference>
<dbReference type="SMART" id="SM00271">
    <property type="entry name" value="DnaJ"/>
    <property type="match status" value="1"/>
</dbReference>
<name>A0A7J5ZHI7_DISMA</name>
<dbReference type="GO" id="GO:0098693">
    <property type="term" value="P:regulation of synaptic vesicle cycle"/>
    <property type="evidence" value="ECO:0007669"/>
    <property type="project" value="TreeGrafter"/>
</dbReference>
<dbReference type="PROSITE" id="PS00636">
    <property type="entry name" value="DNAJ_1"/>
    <property type="match status" value="1"/>
</dbReference>
<dbReference type="Proteomes" id="UP000518266">
    <property type="component" value="Unassembled WGS sequence"/>
</dbReference>
<evidence type="ECO:0000313" key="18">
    <source>
        <dbReference type="Proteomes" id="UP000518266"/>
    </source>
</evidence>
<dbReference type="InterPro" id="IPR001623">
    <property type="entry name" value="DnaJ_domain"/>
</dbReference>
<evidence type="ECO:0000256" key="11">
    <source>
        <dbReference type="ARBA" id="ARBA00023329"/>
    </source>
</evidence>
<evidence type="ECO:0000256" key="9">
    <source>
        <dbReference type="ARBA" id="ARBA00023186"/>
    </source>
</evidence>
<comment type="caution">
    <text evidence="17">The sequence shown here is derived from an EMBL/GenBank/DDBJ whole genome shotgun (WGS) entry which is preliminary data.</text>
</comment>
<feature type="domain" description="J" evidence="16">
    <location>
        <begin position="45"/>
        <end position="132"/>
    </location>
</feature>
<dbReference type="PANTHER" id="PTHR44027">
    <property type="entry name" value="DNAJ HOMOLOG SUBFAMILY C MEMBER 5 HOMOLOG"/>
    <property type="match status" value="1"/>
</dbReference>
<evidence type="ECO:0000256" key="2">
    <source>
        <dbReference type="ARBA" id="ARBA00004236"/>
    </source>
</evidence>
<protein>
    <recommendedName>
        <fullName evidence="13">DnaJ homolog subfamily C member 5</fullName>
    </recommendedName>
    <alternativeName>
        <fullName evidence="14">Cysteine string protein</fullName>
    </alternativeName>
</protein>
<evidence type="ECO:0000256" key="8">
    <source>
        <dbReference type="ARBA" id="ARBA00023139"/>
    </source>
</evidence>
<keyword evidence="18" id="KW-1185">Reference proteome</keyword>
<dbReference type="GO" id="GO:0005829">
    <property type="term" value="C:cytosol"/>
    <property type="evidence" value="ECO:0007669"/>
    <property type="project" value="UniProtKB-SubCell"/>
</dbReference>
<keyword evidence="5" id="KW-1003">Cell membrane</keyword>
<evidence type="ECO:0000256" key="3">
    <source>
        <dbReference type="ARBA" id="ARBA00004514"/>
    </source>
</evidence>
<evidence type="ECO:0000256" key="5">
    <source>
        <dbReference type="ARBA" id="ARBA00022475"/>
    </source>
</evidence>
<dbReference type="AlphaFoldDB" id="A0A7J5ZHI7"/>
<dbReference type="PANTHER" id="PTHR44027:SF1">
    <property type="entry name" value="DNAJ HOMOLOG SUBFAMILY C MEMBER 5"/>
    <property type="match status" value="1"/>
</dbReference>
<evidence type="ECO:0000313" key="17">
    <source>
        <dbReference type="EMBL" id="KAF3861076.1"/>
    </source>
</evidence>
<evidence type="ECO:0000256" key="15">
    <source>
        <dbReference type="SAM" id="MobiDB-lite"/>
    </source>
</evidence>
<keyword evidence="10" id="KW-0449">Lipoprotein</keyword>
<evidence type="ECO:0000256" key="12">
    <source>
        <dbReference type="ARBA" id="ARBA00037792"/>
    </source>
</evidence>
<evidence type="ECO:0000256" key="14">
    <source>
        <dbReference type="ARBA" id="ARBA00042238"/>
    </source>
</evidence>
<dbReference type="SUPFAM" id="SSF46565">
    <property type="entry name" value="Chaperone J-domain"/>
    <property type="match status" value="1"/>
</dbReference>
<dbReference type="EMBL" id="JAAKFY010000002">
    <property type="protein sequence ID" value="KAF3861076.1"/>
    <property type="molecule type" value="Genomic_DNA"/>
</dbReference>
<dbReference type="PROSITE" id="PS50076">
    <property type="entry name" value="DNAJ_2"/>
    <property type="match status" value="1"/>
</dbReference>
<evidence type="ECO:0000256" key="1">
    <source>
        <dbReference type="ARBA" id="ARBA00004223"/>
    </source>
</evidence>
<gene>
    <name evidence="17" type="ORF">F7725_001331</name>
</gene>
<dbReference type="Pfam" id="PF00226">
    <property type="entry name" value="DnaJ"/>
    <property type="match status" value="1"/>
</dbReference>
<feature type="region of interest" description="Disordered" evidence="15">
    <location>
        <begin position="149"/>
        <end position="168"/>
    </location>
</feature>
<evidence type="ECO:0000256" key="7">
    <source>
        <dbReference type="ARBA" id="ARBA00023136"/>
    </source>
</evidence>
<keyword evidence="11" id="KW-0968">Cytoplasmic vesicle</keyword>
<evidence type="ECO:0000259" key="16">
    <source>
        <dbReference type="PROSITE" id="PS50076"/>
    </source>
</evidence>
<keyword evidence="9" id="KW-0143">Chaperone</keyword>
<comment type="subcellular location">
    <subcellularLocation>
        <location evidence="2">Cell membrane</location>
    </subcellularLocation>
    <subcellularLocation>
        <location evidence="3">Cytoplasm</location>
        <location evidence="3">Cytosol</location>
    </subcellularLocation>
    <subcellularLocation>
        <location evidence="12">Cytoplasmic vesicle</location>
        <location evidence="12">Secretory vesicle</location>
        <location evidence="12">Chromaffin granule membrane</location>
    </subcellularLocation>
    <subcellularLocation>
        <location evidence="1">Melanosome</location>
    </subcellularLocation>
    <subcellularLocation>
        <location evidence="4">Membrane</location>
        <topology evidence="4">Lipid-anchor</topology>
    </subcellularLocation>
</comment>
<evidence type="ECO:0000256" key="6">
    <source>
        <dbReference type="ARBA" id="ARBA00022490"/>
    </source>
</evidence>
<keyword evidence="7" id="KW-0472">Membrane</keyword>
<dbReference type="Gene3D" id="1.10.287.110">
    <property type="entry name" value="DnaJ domain"/>
    <property type="match status" value="1"/>
</dbReference>
<dbReference type="GO" id="GO:0042584">
    <property type="term" value="C:chromaffin granule membrane"/>
    <property type="evidence" value="ECO:0007669"/>
    <property type="project" value="UniProtKB-SubCell"/>
</dbReference>
<dbReference type="CDD" id="cd06257">
    <property type="entry name" value="DnaJ"/>
    <property type="match status" value="1"/>
</dbReference>